<name>A0A7I7SEP0_9MYCO</name>
<dbReference type="Proteomes" id="UP000193577">
    <property type="component" value="Unassembled WGS sequence"/>
</dbReference>
<dbReference type="OrthoDB" id="118744at2"/>
<sequence length="136" mass="14552">MTASVRYRRLQIALVVVGVLFFLVYPVALFWPSGWIWHAGSPAASDYFLMIVGVYATLGVFLLNAARRPQDHLSLIWFTVCSSVVHAAIMAVQAVVGEHLGHLLGDVPALLAVALVLGLLVHSADLHPADAGELAA</sequence>
<evidence type="ECO:0000313" key="1">
    <source>
        <dbReference type="EMBL" id="OSC26950.1"/>
    </source>
</evidence>
<reference evidence="1 2" key="1">
    <citation type="submission" date="2017-04" db="EMBL/GenBank/DDBJ databases">
        <title>The new phylogeny of genus Mycobacterium.</title>
        <authorList>
            <person name="Tortoli E."/>
            <person name="Trovato A."/>
            <person name="Cirillo D.M."/>
        </authorList>
    </citation>
    <scope>NUCLEOTIDE SEQUENCE [LARGE SCALE GENOMIC DNA]</scope>
    <source>
        <strain evidence="1 2">KCTC 19819</strain>
    </source>
</reference>
<dbReference type="InterPro" id="IPR046572">
    <property type="entry name" value="DUF6632"/>
</dbReference>
<gene>
    <name evidence="1" type="ORF">B8W67_18280</name>
</gene>
<comment type="caution">
    <text evidence="1">The sequence shown here is derived from an EMBL/GenBank/DDBJ whole genome shotgun (WGS) entry which is preliminary data.</text>
</comment>
<proteinExistence type="predicted"/>
<dbReference type="AlphaFoldDB" id="A0A7I7SEP0"/>
<accession>A0A7I7SEP0</accession>
<evidence type="ECO:0000313" key="2">
    <source>
        <dbReference type="Proteomes" id="UP000193577"/>
    </source>
</evidence>
<dbReference type="RefSeq" id="WP_085305510.1">
    <property type="nucleotide sequence ID" value="NZ_AP022594.1"/>
</dbReference>
<keyword evidence="2" id="KW-1185">Reference proteome</keyword>
<protein>
    <submittedName>
        <fullName evidence="1">Uncharacterized protein</fullName>
    </submittedName>
</protein>
<dbReference type="EMBL" id="NCXO01000060">
    <property type="protein sequence ID" value="OSC26950.1"/>
    <property type="molecule type" value="Genomic_DNA"/>
</dbReference>
<dbReference type="Pfam" id="PF20337">
    <property type="entry name" value="DUF6632"/>
    <property type="match status" value="1"/>
</dbReference>
<organism evidence="1 2">
    <name type="scientific">Mycolicibacillus koreensis</name>
    <dbReference type="NCBI Taxonomy" id="1069220"/>
    <lineage>
        <taxon>Bacteria</taxon>
        <taxon>Bacillati</taxon>
        <taxon>Actinomycetota</taxon>
        <taxon>Actinomycetes</taxon>
        <taxon>Mycobacteriales</taxon>
        <taxon>Mycobacteriaceae</taxon>
        <taxon>Mycolicibacillus</taxon>
    </lineage>
</organism>